<dbReference type="EMBL" id="BKCM01000020">
    <property type="protein sequence ID" value="GER02210.1"/>
    <property type="molecule type" value="Genomic_DNA"/>
</dbReference>
<proteinExistence type="predicted"/>
<comment type="caution">
    <text evidence="1">The sequence shown here is derived from an EMBL/GenBank/DDBJ whole genome shotgun (WGS) entry which is preliminary data.</text>
</comment>
<dbReference type="Pfam" id="PF21983">
    <property type="entry name" value="NikA-like"/>
    <property type="match status" value="1"/>
</dbReference>
<evidence type="ECO:0000313" key="1">
    <source>
        <dbReference type="EMBL" id="GER02210.1"/>
    </source>
</evidence>
<name>A0A5A7N4C1_9PROT</name>
<keyword evidence="2" id="KW-1185">Reference proteome</keyword>
<gene>
    <name evidence="1" type="ORF">JCM17845_28330</name>
</gene>
<evidence type="ECO:0000313" key="2">
    <source>
        <dbReference type="Proteomes" id="UP000325187"/>
    </source>
</evidence>
<dbReference type="InterPro" id="IPR053842">
    <property type="entry name" value="NikA-like"/>
</dbReference>
<sequence>MQRQISFRVSPTEADIIKNAARASGQKQRDWLRLAVLSAVDLQSRGYRTIEEKIELQLVYTSFIFEFLMLRAKGKVPRNQNEHPSWCRQLYRKVKANLTEQHFLSTKGDDL</sequence>
<reference evidence="1 2" key="1">
    <citation type="submission" date="2019-09" db="EMBL/GenBank/DDBJ databases">
        <title>NBRP : Genome information of microbial organism related human and environment.</title>
        <authorList>
            <person name="Hattori M."/>
            <person name="Oshima K."/>
            <person name="Inaba H."/>
            <person name="Suda W."/>
            <person name="Sakamoto M."/>
            <person name="Iino T."/>
            <person name="Kitahara M."/>
            <person name="Oshida Y."/>
            <person name="Iida T."/>
            <person name="Kudo T."/>
            <person name="Itoh T."/>
            <person name="Ohkuma M."/>
        </authorList>
    </citation>
    <scope>NUCLEOTIDE SEQUENCE [LARGE SCALE GENOMIC DNA]</scope>
    <source>
        <strain evidence="1 2">Mie-1</strain>
    </source>
</reference>
<protein>
    <submittedName>
        <fullName evidence="1">Uncharacterized protein</fullName>
    </submittedName>
</protein>
<organism evidence="1 2">
    <name type="scientific">Iodidimonas gelatinilytica</name>
    <dbReference type="NCBI Taxonomy" id="1236966"/>
    <lineage>
        <taxon>Bacteria</taxon>
        <taxon>Pseudomonadati</taxon>
        <taxon>Pseudomonadota</taxon>
        <taxon>Alphaproteobacteria</taxon>
        <taxon>Iodidimonadales</taxon>
        <taxon>Iodidimonadaceae</taxon>
        <taxon>Iodidimonas</taxon>
    </lineage>
</organism>
<accession>A0A5A7N4C1</accession>
<dbReference type="AlphaFoldDB" id="A0A5A7N4C1"/>
<dbReference type="Proteomes" id="UP000325187">
    <property type="component" value="Unassembled WGS sequence"/>
</dbReference>